<dbReference type="GO" id="GO:0043248">
    <property type="term" value="P:proteasome assembly"/>
    <property type="evidence" value="ECO:0007669"/>
    <property type="project" value="TreeGrafter"/>
</dbReference>
<evidence type="ECO:0000256" key="11">
    <source>
        <dbReference type="PIRNR" id="PIRNR010044"/>
    </source>
</evidence>
<dbReference type="PANTHER" id="PTHR12970">
    <property type="entry name" value="PROTEASOME ASSEMBLY CHAPERONE 2"/>
    <property type="match status" value="1"/>
</dbReference>
<comment type="function">
    <text evidence="7">Chaperone protein which promotes assembly of the 20S proteasome as part of a heterodimer with PSMG1. The PSMG1-PSMG2 heterodimer binds to the PSMA5 and PSMA7 proteasome subunits, promotes assembly of the proteasome alpha subunits into the heteroheptameric alpha ring and prevents alpha ring dimerization.</text>
</comment>
<evidence type="ECO:0000256" key="2">
    <source>
        <dbReference type="ARBA" id="ARBA00019186"/>
    </source>
</evidence>
<keyword evidence="4 11" id="KW-0143">Chaperone</keyword>
<name>A0AAV7UR50_PLEWA</name>
<evidence type="ECO:0000313" key="13">
    <source>
        <dbReference type="Proteomes" id="UP001066276"/>
    </source>
</evidence>
<organism evidence="12 13">
    <name type="scientific">Pleurodeles waltl</name>
    <name type="common">Iberian ribbed newt</name>
    <dbReference type="NCBI Taxonomy" id="8319"/>
    <lineage>
        <taxon>Eukaryota</taxon>
        <taxon>Metazoa</taxon>
        <taxon>Chordata</taxon>
        <taxon>Craniata</taxon>
        <taxon>Vertebrata</taxon>
        <taxon>Euteleostomi</taxon>
        <taxon>Amphibia</taxon>
        <taxon>Batrachia</taxon>
        <taxon>Caudata</taxon>
        <taxon>Salamandroidea</taxon>
        <taxon>Salamandridae</taxon>
        <taxon>Pleurodelinae</taxon>
        <taxon>Pleurodeles</taxon>
    </lineage>
</organism>
<evidence type="ECO:0000256" key="8">
    <source>
        <dbReference type="ARBA" id="ARBA00056162"/>
    </source>
</evidence>
<evidence type="ECO:0000313" key="12">
    <source>
        <dbReference type="EMBL" id="KAJ1190871.1"/>
    </source>
</evidence>
<evidence type="ECO:0000256" key="4">
    <source>
        <dbReference type="ARBA" id="ARBA00023186"/>
    </source>
</evidence>
<dbReference type="AlphaFoldDB" id="A0AAV7UR50"/>
<evidence type="ECO:0000256" key="1">
    <source>
        <dbReference type="ARBA" id="ARBA00004123"/>
    </source>
</evidence>
<dbReference type="Pfam" id="PF09754">
    <property type="entry name" value="PAC2"/>
    <property type="match status" value="1"/>
</dbReference>
<dbReference type="InterPro" id="IPR019151">
    <property type="entry name" value="Proteasome_assmbl_chaperone_2"/>
</dbReference>
<evidence type="ECO:0000256" key="6">
    <source>
        <dbReference type="ARBA" id="ARBA00025745"/>
    </source>
</evidence>
<comment type="subcellular location">
    <subcellularLocation>
        <location evidence="1">Nucleus</location>
    </subcellularLocation>
</comment>
<gene>
    <name evidence="12" type="ORF">NDU88_000190</name>
</gene>
<evidence type="ECO:0000256" key="10">
    <source>
        <dbReference type="ARBA" id="ARBA00065358"/>
    </source>
</evidence>
<protein>
    <recommendedName>
        <fullName evidence="2 11">Proteasome assembly chaperone 2</fullName>
    </recommendedName>
</protein>
<dbReference type="FunFam" id="3.40.50.10900:FF:000003">
    <property type="entry name" value="Proteasome assembly chaperone 2"/>
    <property type="match status" value="1"/>
</dbReference>
<keyword evidence="13" id="KW-1185">Reference proteome</keyword>
<dbReference type="InterPro" id="IPR038389">
    <property type="entry name" value="PSMG2_sf"/>
</dbReference>
<keyword evidence="5" id="KW-0539">Nucleus</keyword>
<comment type="subunit">
    <text evidence="10">Forms a heterodimer with psmg1.</text>
</comment>
<comment type="caution">
    <text evidence="12">The sequence shown here is derived from an EMBL/GenBank/DDBJ whole genome shotgun (WGS) entry which is preliminary data.</text>
</comment>
<dbReference type="GO" id="GO:0005829">
    <property type="term" value="C:cytosol"/>
    <property type="evidence" value="ECO:0007669"/>
    <property type="project" value="TreeGrafter"/>
</dbReference>
<accession>A0AAV7UR50</accession>
<dbReference type="Gene3D" id="3.40.50.10900">
    <property type="entry name" value="PAC-like subunit"/>
    <property type="match status" value="1"/>
</dbReference>
<dbReference type="GO" id="GO:0005634">
    <property type="term" value="C:nucleus"/>
    <property type="evidence" value="ECO:0007669"/>
    <property type="project" value="UniProtKB-SubCell"/>
</dbReference>
<evidence type="ECO:0000256" key="3">
    <source>
        <dbReference type="ARBA" id="ARBA00022553"/>
    </source>
</evidence>
<keyword evidence="3" id="KW-0597">Phosphoprotein</keyword>
<dbReference type="InterPro" id="IPR016562">
    <property type="entry name" value="Proteasome_assmbl_chp_2_euk"/>
</dbReference>
<comment type="function">
    <text evidence="8">Chaperone protein which promotes assembly of the 20S proteasome as part of a heterodimer with psmg1.</text>
</comment>
<dbReference type="SUPFAM" id="SSF159659">
    <property type="entry name" value="Cgl1923-like"/>
    <property type="match status" value="1"/>
</dbReference>
<evidence type="ECO:0000256" key="7">
    <source>
        <dbReference type="ARBA" id="ARBA00054951"/>
    </source>
</evidence>
<reference evidence="12" key="1">
    <citation type="journal article" date="2022" name="bioRxiv">
        <title>Sequencing and chromosome-scale assembly of the giantPleurodeles waltlgenome.</title>
        <authorList>
            <person name="Brown T."/>
            <person name="Elewa A."/>
            <person name="Iarovenko S."/>
            <person name="Subramanian E."/>
            <person name="Araus A.J."/>
            <person name="Petzold A."/>
            <person name="Susuki M."/>
            <person name="Suzuki K.-i.T."/>
            <person name="Hayashi T."/>
            <person name="Toyoda A."/>
            <person name="Oliveira C."/>
            <person name="Osipova E."/>
            <person name="Leigh N.D."/>
            <person name="Simon A."/>
            <person name="Yun M.H."/>
        </authorList>
    </citation>
    <scope>NUCLEOTIDE SEQUENCE</scope>
    <source>
        <strain evidence="12">20211129_DDA</strain>
        <tissue evidence="12">Liver</tissue>
    </source>
</reference>
<evidence type="ECO:0000256" key="5">
    <source>
        <dbReference type="ARBA" id="ARBA00023242"/>
    </source>
</evidence>
<comment type="similarity">
    <text evidence="6 11">Belongs to the PSMG2 family.</text>
</comment>
<sequence>MFVPCAGLPPPQLRGCTLTLPAVSVGNVGQLAVDLIISTLKMVKVGYFHTDCLVPMAGSDPYADLGANSKLSINAEVYLLPDKKLAVLQIRSPLIKNKAKSFRQALISWIKRSEFAQVILLSSSHAYQRDDQQLLGTPFRYLLTPAMQSCAGNAMHELHWKEMEKVVPYPGVNETEKRIIIPGGGITKSLYSDSCAEGIHMAVLLKFCSEGDNILDAFGLVNYLNEWLQLVDQSSGDSTATSTKWKIPNSWRLLFGSGLPPALF</sequence>
<dbReference type="FunFam" id="3.40.50.10900:FF:000001">
    <property type="entry name" value="Proteasome assembly chaperone 2"/>
    <property type="match status" value="1"/>
</dbReference>
<dbReference type="PIRSF" id="PIRSF010044">
    <property type="entry name" value="UCP010044"/>
    <property type="match status" value="1"/>
</dbReference>
<dbReference type="EMBL" id="JANPWB010000004">
    <property type="protein sequence ID" value="KAJ1190871.1"/>
    <property type="molecule type" value="Genomic_DNA"/>
</dbReference>
<proteinExistence type="inferred from homology"/>
<dbReference type="Proteomes" id="UP001066276">
    <property type="component" value="Chromosome 2_2"/>
</dbReference>
<dbReference type="PANTHER" id="PTHR12970:SF1">
    <property type="entry name" value="PROTEASOME ASSEMBLY CHAPERONE 2"/>
    <property type="match status" value="1"/>
</dbReference>
<comment type="subunit">
    <text evidence="9">Forms a heterodimer with PSMG1. The PSMG1-PSMG2 heterodimer interacts directly with the PSMA5 and PSMA7 proteasome alpha subunits.</text>
</comment>
<evidence type="ECO:0000256" key="9">
    <source>
        <dbReference type="ARBA" id="ARBA00064809"/>
    </source>
</evidence>